<dbReference type="PANTHER" id="PTHR46268">
    <property type="entry name" value="STRESS RESPONSE PROTEIN NHAX"/>
    <property type="match status" value="1"/>
</dbReference>
<dbReference type="AlphaFoldDB" id="A0A7Z0WQC0"/>
<evidence type="ECO:0000256" key="1">
    <source>
        <dbReference type="ARBA" id="ARBA00008791"/>
    </source>
</evidence>
<comment type="similarity">
    <text evidence="1">Belongs to the universal stress protein A family.</text>
</comment>
<evidence type="ECO:0000259" key="2">
    <source>
        <dbReference type="Pfam" id="PF00582"/>
    </source>
</evidence>
<protein>
    <recommendedName>
        <fullName evidence="2">UspA domain-containing protein</fullName>
    </recommendedName>
</protein>
<keyword evidence="4" id="KW-1185">Reference proteome</keyword>
<dbReference type="Proteomes" id="UP000185696">
    <property type="component" value="Unassembled WGS sequence"/>
</dbReference>
<dbReference type="SUPFAM" id="SSF52402">
    <property type="entry name" value="Adenine nucleotide alpha hydrolases-like"/>
    <property type="match status" value="2"/>
</dbReference>
<feature type="domain" description="UspA" evidence="2">
    <location>
        <begin position="158"/>
        <end position="295"/>
    </location>
</feature>
<dbReference type="InterPro" id="IPR006016">
    <property type="entry name" value="UspA"/>
</dbReference>
<dbReference type="InterPro" id="IPR014729">
    <property type="entry name" value="Rossmann-like_a/b/a_fold"/>
</dbReference>
<accession>A0A7Z0WQC0</accession>
<dbReference type="PANTHER" id="PTHR46268:SF6">
    <property type="entry name" value="UNIVERSAL STRESS PROTEIN UP12"/>
    <property type="match status" value="1"/>
</dbReference>
<dbReference type="Pfam" id="PF00582">
    <property type="entry name" value="Usp"/>
    <property type="match status" value="2"/>
</dbReference>
<evidence type="ECO:0000313" key="4">
    <source>
        <dbReference type="Proteomes" id="UP000185696"/>
    </source>
</evidence>
<reference evidence="3 4" key="1">
    <citation type="submission" date="2016-12" db="EMBL/GenBank/DDBJ databases">
        <title>The draft genome sequence of Actinophytocola xinjiangensis.</title>
        <authorList>
            <person name="Wang W."/>
            <person name="Yuan L."/>
        </authorList>
    </citation>
    <scope>NUCLEOTIDE SEQUENCE [LARGE SCALE GENOMIC DNA]</scope>
    <source>
        <strain evidence="3 4">CGMCC 4.4663</strain>
    </source>
</reference>
<organism evidence="3 4">
    <name type="scientific">Actinophytocola xinjiangensis</name>
    <dbReference type="NCBI Taxonomy" id="485602"/>
    <lineage>
        <taxon>Bacteria</taxon>
        <taxon>Bacillati</taxon>
        <taxon>Actinomycetota</taxon>
        <taxon>Actinomycetes</taxon>
        <taxon>Pseudonocardiales</taxon>
        <taxon>Pseudonocardiaceae</taxon>
    </lineage>
</organism>
<dbReference type="EMBL" id="MSIF01000006">
    <property type="protein sequence ID" value="OLF10516.1"/>
    <property type="molecule type" value="Genomic_DNA"/>
</dbReference>
<comment type="caution">
    <text evidence="3">The sequence shown here is derived from an EMBL/GenBank/DDBJ whole genome shotgun (WGS) entry which is preliminary data.</text>
</comment>
<feature type="domain" description="UspA" evidence="2">
    <location>
        <begin position="10"/>
        <end position="145"/>
    </location>
</feature>
<dbReference type="InterPro" id="IPR006015">
    <property type="entry name" value="Universal_stress_UspA"/>
</dbReference>
<name>A0A7Z0WQC0_9PSEU</name>
<gene>
    <name evidence="3" type="ORF">BLA60_15120</name>
</gene>
<dbReference type="Gene3D" id="3.40.50.620">
    <property type="entry name" value="HUPs"/>
    <property type="match status" value="2"/>
</dbReference>
<dbReference type="OrthoDB" id="3404132at2"/>
<sequence>MSTSHNPMAVVVGVNGSASALQAVRWATRVALRDSVPVRLVHAYQLPLDYPSRALVRESMLDRAREEGRRWIARAREVATENEPHPPIEVVFRAGPASRLLLRESASASVVVLGTRGLSALTGLLVGCTTVAVAGQADCPVVVVRGAGVDEAPNDSGPVVLGVDLNHVNDSAIDYAFSEAAAGGGELVAVHAWVESLLDAADVDQIEGVDLEEHRHRALEALTECLSGWQEKYPGVRVRHEVVHDRPGRALRGFSHGAQLVVVARRPHDAFRSLVLGSTSMYLLHHALCPIAVIRNGP</sequence>
<evidence type="ECO:0000313" key="3">
    <source>
        <dbReference type="EMBL" id="OLF10516.1"/>
    </source>
</evidence>
<dbReference type="PRINTS" id="PR01438">
    <property type="entry name" value="UNVRSLSTRESS"/>
</dbReference>
<dbReference type="RefSeq" id="WP_075133505.1">
    <property type="nucleotide sequence ID" value="NZ_MSIF01000006.1"/>
</dbReference>
<proteinExistence type="inferred from homology"/>